<dbReference type="Proteomes" id="UP000799779">
    <property type="component" value="Unassembled WGS sequence"/>
</dbReference>
<keyword evidence="1" id="KW-0732">Signal</keyword>
<sequence>MQFSTAFIATVLAAAASALPNMTPRETTFTELAVFNGSGCQSGARTGTINLLDGGDCHDLAWSSPILSALVWIDIPETCSIRFFTGTGCSSVNFIDVPAHVPEHSCFEFGSGRTVGSYKATGVCSPF</sequence>
<reference evidence="2" key="1">
    <citation type="journal article" date="2020" name="Stud. Mycol.">
        <title>101 Dothideomycetes genomes: a test case for predicting lifestyles and emergence of pathogens.</title>
        <authorList>
            <person name="Haridas S."/>
            <person name="Albert R."/>
            <person name="Binder M."/>
            <person name="Bloem J."/>
            <person name="Labutti K."/>
            <person name="Salamov A."/>
            <person name="Andreopoulos B."/>
            <person name="Baker S."/>
            <person name="Barry K."/>
            <person name="Bills G."/>
            <person name="Bluhm B."/>
            <person name="Cannon C."/>
            <person name="Castanera R."/>
            <person name="Culley D."/>
            <person name="Daum C."/>
            <person name="Ezra D."/>
            <person name="Gonzalez J."/>
            <person name="Henrissat B."/>
            <person name="Kuo A."/>
            <person name="Liang C."/>
            <person name="Lipzen A."/>
            <person name="Lutzoni F."/>
            <person name="Magnuson J."/>
            <person name="Mondo S."/>
            <person name="Nolan M."/>
            <person name="Ohm R."/>
            <person name="Pangilinan J."/>
            <person name="Park H.-J."/>
            <person name="Ramirez L."/>
            <person name="Alfaro M."/>
            <person name="Sun H."/>
            <person name="Tritt A."/>
            <person name="Yoshinaga Y."/>
            <person name="Zwiers L.-H."/>
            <person name="Turgeon B."/>
            <person name="Goodwin S."/>
            <person name="Spatafora J."/>
            <person name="Crous P."/>
            <person name="Grigoriev I."/>
        </authorList>
    </citation>
    <scope>NUCLEOTIDE SEQUENCE</scope>
    <source>
        <strain evidence="2">CBS 123094</strain>
    </source>
</reference>
<dbReference type="EMBL" id="ML977596">
    <property type="protein sequence ID" value="KAF1999362.1"/>
    <property type="molecule type" value="Genomic_DNA"/>
</dbReference>
<feature type="chain" id="PRO_5025616946" evidence="1">
    <location>
        <begin position="19"/>
        <end position="127"/>
    </location>
</feature>
<evidence type="ECO:0000313" key="3">
    <source>
        <dbReference type="Proteomes" id="UP000799779"/>
    </source>
</evidence>
<accession>A0A6A5WCG0</accession>
<evidence type="ECO:0000256" key="1">
    <source>
        <dbReference type="SAM" id="SignalP"/>
    </source>
</evidence>
<protein>
    <submittedName>
        <fullName evidence="2">Uncharacterized protein</fullName>
    </submittedName>
</protein>
<dbReference type="OrthoDB" id="3760594at2759"/>
<proteinExistence type="predicted"/>
<dbReference type="AlphaFoldDB" id="A0A6A5WCG0"/>
<feature type="signal peptide" evidence="1">
    <location>
        <begin position="1"/>
        <end position="18"/>
    </location>
</feature>
<organism evidence="2 3">
    <name type="scientific">Amniculicola lignicola CBS 123094</name>
    <dbReference type="NCBI Taxonomy" id="1392246"/>
    <lineage>
        <taxon>Eukaryota</taxon>
        <taxon>Fungi</taxon>
        <taxon>Dikarya</taxon>
        <taxon>Ascomycota</taxon>
        <taxon>Pezizomycotina</taxon>
        <taxon>Dothideomycetes</taxon>
        <taxon>Pleosporomycetidae</taxon>
        <taxon>Pleosporales</taxon>
        <taxon>Amniculicolaceae</taxon>
        <taxon>Amniculicola</taxon>
    </lineage>
</organism>
<evidence type="ECO:0000313" key="2">
    <source>
        <dbReference type="EMBL" id="KAF1999362.1"/>
    </source>
</evidence>
<gene>
    <name evidence="2" type="ORF">P154DRAFT_564120</name>
</gene>
<keyword evidence="3" id="KW-1185">Reference proteome</keyword>
<name>A0A6A5WCG0_9PLEO</name>